<dbReference type="OrthoDB" id="1577640at2759"/>
<evidence type="ECO:0000313" key="1">
    <source>
        <dbReference type="EMBL" id="KJK60625.1"/>
    </source>
</evidence>
<protein>
    <submittedName>
        <fullName evidence="1">OCH1 like protein</fullName>
    </submittedName>
</protein>
<dbReference type="AlphaFoldDB" id="A0A0F0HYS0"/>
<sequence length="310" mass="34934">MVSRGRYRRLTLLSAILIFSLGLIAFSSRHRHVPAISSLKERYPLLWKHVDTFKGHGGVRYMPPSWVQRNPQPRTIIEAAQLAIQVTDIGEILGQMTCGKVSKWLQFVVEDEMAYFLWEDESMVEFIDHFEPQAHDHYVSLPSMVEKTDYFCITVATCVGGIYGDLDTAPLKSPASGSLHRMALFGIEADCLPTDHTCWRMGYPYPVQLTQWSFAWARDHPLLQQYIKNLAHQLQKISNHHGGLQTSAARTELQALDPLTLTGPEAVTRAAQEWLNVSAGLRWNALTGLHDGGKAKLVDDVLILPITSFR</sequence>
<organism evidence="1 2">
    <name type="scientific">Aspergillus parasiticus (strain ATCC 56775 / NRRL 5862 / SRRC 143 / SU-1)</name>
    <dbReference type="NCBI Taxonomy" id="1403190"/>
    <lineage>
        <taxon>Eukaryota</taxon>
        <taxon>Fungi</taxon>
        <taxon>Dikarya</taxon>
        <taxon>Ascomycota</taxon>
        <taxon>Pezizomycotina</taxon>
        <taxon>Eurotiomycetes</taxon>
        <taxon>Eurotiomycetidae</taxon>
        <taxon>Eurotiales</taxon>
        <taxon>Aspergillaceae</taxon>
        <taxon>Aspergillus</taxon>
        <taxon>Aspergillus subgen. Circumdati</taxon>
    </lineage>
</organism>
<dbReference type="InterPro" id="IPR039367">
    <property type="entry name" value="Och1-like"/>
</dbReference>
<dbReference type="EMBL" id="JZEE01000734">
    <property type="protein sequence ID" value="KJK60625.1"/>
    <property type="molecule type" value="Genomic_DNA"/>
</dbReference>
<dbReference type="GO" id="GO:0000136">
    <property type="term" value="C:mannan polymerase complex"/>
    <property type="evidence" value="ECO:0007669"/>
    <property type="project" value="TreeGrafter"/>
</dbReference>
<reference evidence="1 2" key="1">
    <citation type="submission" date="2015-02" db="EMBL/GenBank/DDBJ databases">
        <title>Draft genome sequence of Aspergillus parasiticus SU-1.</title>
        <authorList>
            <person name="Yu J."/>
            <person name="Fedorova N."/>
            <person name="Yin Y."/>
            <person name="Losada L."/>
            <person name="Zafar N."/>
            <person name="Taujale R."/>
            <person name="Ehrlich K.C."/>
            <person name="Bhatnagar D."/>
            <person name="Cleveland T.E."/>
            <person name="Bennett J.W."/>
            <person name="Nierman W.C."/>
        </authorList>
    </citation>
    <scope>NUCLEOTIDE SEQUENCE [LARGE SCALE GENOMIC DNA]</scope>
    <source>
        <strain evidence="2">ATCC 56775 / NRRL 5862 / SRRC 143 / SU-1</strain>
    </source>
</reference>
<dbReference type="GO" id="GO:0006487">
    <property type="term" value="P:protein N-linked glycosylation"/>
    <property type="evidence" value="ECO:0007669"/>
    <property type="project" value="TreeGrafter"/>
</dbReference>
<dbReference type="InterPro" id="IPR007577">
    <property type="entry name" value="GlycoTrfase_DXD_sugar-bd_CS"/>
</dbReference>
<accession>A0A0F0HYS0</accession>
<name>A0A0F0HYS0_ASPPU</name>
<dbReference type="Gene3D" id="3.90.550.20">
    <property type="match status" value="1"/>
</dbReference>
<comment type="caution">
    <text evidence="1">The sequence shown here is derived from an EMBL/GenBank/DDBJ whole genome shotgun (WGS) entry which is preliminary data.</text>
</comment>
<dbReference type="STRING" id="1403190.A0A0F0HYS0"/>
<dbReference type="Proteomes" id="UP000033540">
    <property type="component" value="Unassembled WGS sequence"/>
</dbReference>
<dbReference type="PANTHER" id="PTHR31834">
    <property type="entry name" value="INITIATION-SPECIFIC ALPHA-1,6-MANNOSYLTRANSFERASE"/>
    <property type="match status" value="1"/>
</dbReference>
<dbReference type="PANTHER" id="PTHR31834:SF10">
    <property type="entry name" value="TRANSFERASE, PUTATIVE (AFU_ORTHOLOGUE AFUA_8G02040)-RELATED"/>
    <property type="match status" value="1"/>
</dbReference>
<dbReference type="Pfam" id="PF04488">
    <property type="entry name" value="Gly_transf_sug"/>
    <property type="match status" value="1"/>
</dbReference>
<dbReference type="GO" id="GO:0000009">
    <property type="term" value="F:alpha-1,6-mannosyltransferase activity"/>
    <property type="evidence" value="ECO:0007669"/>
    <property type="project" value="InterPro"/>
</dbReference>
<gene>
    <name evidence="1" type="ORF">P875_00053162</name>
</gene>
<proteinExistence type="predicted"/>
<evidence type="ECO:0000313" key="2">
    <source>
        <dbReference type="Proteomes" id="UP000033540"/>
    </source>
</evidence>